<keyword evidence="2" id="KW-0805">Transcription regulation</keyword>
<dbReference type="EMBL" id="CP014168">
    <property type="protein sequence ID" value="AOH86950.1"/>
    <property type="molecule type" value="Genomic_DNA"/>
</dbReference>
<organism evidence="7 8">
    <name type="scientific">Sphingomonas panacis</name>
    <dbReference type="NCBI Taxonomy" id="1560345"/>
    <lineage>
        <taxon>Bacteria</taxon>
        <taxon>Pseudomonadati</taxon>
        <taxon>Pseudomonadota</taxon>
        <taxon>Alphaproteobacteria</taxon>
        <taxon>Sphingomonadales</taxon>
        <taxon>Sphingomonadaceae</taxon>
        <taxon>Sphingomonas</taxon>
    </lineage>
</organism>
<dbReference type="PANTHER" id="PTHR43133:SF8">
    <property type="entry name" value="RNA POLYMERASE SIGMA FACTOR HI_1459-RELATED"/>
    <property type="match status" value="1"/>
</dbReference>
<dbReference type="InterPro" id="IPR013324">
    <property type="entry name" value="RNA_pol_sigma_r3/r4-like"/>
</dbReference>
<comment type="similarity">
    <text evidence="1">Belongs to the sigma-70 factor family. ECF subfamily.</text>
</comment>
<evidence type="ECO:0000256" key="1">
    <source>
        <dbReference type="ARBA" id="ARBA00010641"/>
    </source>
</evidence>
<dbReference type="STRING" id="1560345.AWL63_19685"/>
<dbReference type="SUPFAM" id="SSF88659">
    <property type="entry name" value="Sigma3 and sigma4 domains of RNA polymerase sigma factors"/>
    <property type="match status" value="1"/>
</dbReference>
<dbReference type="Gene3D" id="1.10.1740.10">
    <property type="match status" value="1"/>
</dbReference>
<name>A0A1B3ZHP5_9SPHN</name>
<sequence>MLAVLEREYATLLIKLSAHLRSPEAAADALHDTYVKLRSLPPIRDVRQPVAYVYRMAINLALNRMRRDARAISVQMSQLENLPDGMPDPERSALAVREMEHAFGALNALPSKRREIFLARWRDGRTNEEIAVAFGMHKRSVQKVLARTELHLRSLLGRQKKG</sequence>
<dbReference type="GO" id="GO:0016987">
    <property type="term" value="F:sigma factor activity"/>
    <property type="evidence" value="ECO:0007669"/>
    <property type="project" value="UniProtKB-KW"/>
</dbReference>
<keyword evidence="8" id="KW-1185">Reference proteome</keyword>
<dbReference type="Gene3D" id="1.10.10.10">
    <property type="entry name" value="Winged helix-like DNA-binding domain superfamily/Winged helix DNA-binding domain"/>
    <property type="match status" value="1"/>
</dbReference>
<evidence type="ECO:0000259" key="6">
    <source>
        <dbReference type="Pfam" id="PF08281"/>
    </source>
</evidence>
<dbReference type="GO" id="GO:0006352">
    <property type="term" value="P:DNA-templated transcription initiation"/>
    <property type="evidence" value="ECO:0007669"/>
    <property type="project" value="InterPro"/>
</dbReference>
<dbReference type="InterPro" id="IPR013325">
    <property type="entry name" value="RNA_pol_sigma_r2"/>
</dbReference>
<gene>
    <name evidence="7" type="ORF">AWL63_19685</name>
</gene>
<dbReference type="PANTHER" id="PTHR43133">
    <property type="entry name" value="RNA POLYMERASE ECF-TYPE SIGMA FACTO"/>
    <property type="match status" value="1"/>
</dbReference>
<evidence type="ECO:0000256" key="3">
    <source>
        <dbReference type="ARBA" id="ARBA00023082"/>
    </source>
</evidence>
<dbReference type="GO" id="GO:0003677">
    <property type="term" value="F:DNA binding"/>
    <property type="evidence" value="ECO:0007669"/>
    <property type="project" value="UniProtKB-KW"/>
</dbReference>
<evidence type="ECO:0000313" key="8">
    <source>
        <dbReference type="Proteomes" id="UP000094256"/>
    </source>
</evidence>
<reference evidence="7 8" key="1">
    <citation type="submission" date="2016-01" db="EMBL/GenBank/DDBJ databases">
        <title>Complete genome and mega plasmid sequence of Sphingomonas panacis DCY99 elicits systemic resistance in rice to Xanthomonas oryzae.</title>
        <authorList>
            <person name="Kim Y.J."/>
            <person name="Yang D.C."/>
            <person name="Sing P."/>
        </authorList>
    </citation>
    <scope>NUCLEOTIDE SEQUENCE [LARGE SCALE GENOMIC DNA]</scope>
    <source>
        <strain evidence="7 8">DCY99</strain>
    </source>
</reference>
<dbReference type="InterPro" id="IPR013249">
    <property type="entry name" value="RNA_pol_sigma70_r4_t2"/>
</dbReference>
<dbReference type="AlphaFoldDB" id="A0A1B3ZHP5"/>
<keyword evidence="5" id="KW-0804">Transcription</keyword>
<dbReference type="Proteomes" id="UP000094256">
    <property type="component" value="Chromosome"/>
</dbReference>
<keyword evidence="3" id="KW-0731">Sigma factor</keyword>
<feature type="domain" description="RNA polymerase sigma factor 70 region 4 type 2" evidence="6">
    <location>
        <begin position="105"/>
        <end position="151"/>
    </location>
</feature>
<dbReference type="Pfam" id="PF08281">
    <property type="entry name" value="Sigma70_r4_2"/>
    <property type="match status" value="1"/>
</dbReference>
<evidence type="ECO:0000256" key="5">
    <source>
        <dbReference type="ARBA" id="ARBA00023163"/>
    </source>
</evidence>
<dbReference type="SUPFAM" id="SSF88946">
    <property type="entry name" value="Sigma2 domain of RNA polymerase sigma factors"/>
    <property type="match status" value="1"/>
</dbReference>
<dbReference type="InterPro" id="IPR014284">
    <property type="entry name" value="RNA_pol_sigma-70_dom"/>
</dbReference>
<dbReference type="NCBIfam" id="TIGR02937">
    <property type="entry name" value="sigma70-ECF"/>
    <property type="match status" value="1"/>
</dbReference>
<dbReference type="KEGG" id="span:AWL63_19685"/>
<dbReference type="InterPro" id="IPR039425">
    <property type="entry name" value="RNA_pol_sigma-70-like"/>
</dbReference>
<accession>A0A1B3ZHP5</accession>
<evidence type="ECO:0000256" key="4">
    <source>
        <dbReference type="ARBA" id="ARBA00023125"/>
    </source>
</evidence>
<protein>
    <recommendedName>
        <fullName evidence="6">RNA polymerase sigma factor 70 region 4 type 2 domain-containing protein</fullName>
    </recommendedName>
</protein>
<evidence type="ECO:0000256" key="2">
    <source>
        <dbReference type="ARBA" id="ARBA00023015"/>
    </source>
</evidence>
<dbReference type="InterPro" id="IPR036388">
    <property type="entry name" value="WH-like_DNA-bd_sf"/>
</dbReference>
<proteinExistence type="inferred from homology"/>
<keyword evidence="4" id="KW-0238">DNA-binding</keyword>
<evidence type="ECO:0000313" key="7">
    <source>
        <dbReference type="EMBL" id="AOH86950.1"/>
    </source>
</evidence>